<proteinExistence type="predicted"/>
<evidence type="ECO:0000313" key="1">
    <source>
        <dbReference type="Proteomes" id="UP000694853"/>
    </source>
</evidence>
<dbReference type="GeneID" id="113866135"/>
<dbReference type="KEGG" id="aprc:113866135"/>
<reference evidence="2" key="2">
    <citation type="submission" date="2025-08" db="UniProtKB">
        <authorList>
            <consortium name="RefSeq"/>
        </authorList>
    </citation>
    <scope>IDENTIFICATION</scope>
    <source>
        <tissue evidence="2">Young leaves</tissue>
    </source>
</reference>
<dbReference type="RefSeq" id="XP_027356825.1">
    <property type="nucleotide sequence ID" value="XM_027501024.1"/>
</dbReference>
<dbReference type="Proteomes" id="UP000694853">
    <property type="component" value="Unplaced"/>
</dbReference>
<evidence type="ECO:0000313" key="2">
    <source>
        <dbReference type="RefSeq" id="XP_027356825.1"/>
    </source>
</evidence>
<organism evidence="1 2">
    <name type="scientific">Abrus precatorius</name>
    <name type="common">Indian licorice</name>
    <name type="synonym">Glycine abrus</name>
    <dbReference type="NCBI Taxonomy" id="3816"/>
    <lineage>
        <taxon>Eukaryota</taxon>
        <taxon>Viridiplantae</taxon>
        <taxon>Streptophyta</taxon>
        <taxon>Embryophyta</taxon>
        <taxon>Tracheophyta</taxon>
        <taxon>Spermatophyta</taxon>
        <taxon>Magnoliopsida</taxon>
        <taxon>eudicotyledons</taxon>
        <taxon>Gunneridae</taxon>
        <taxon>Pentapetalae</taxon>
        <taxon>rosids</taxon>
        <taxon>fabids</taxon>
        <taxon>Fabales</taxon>
        <taxon>Fabaceae</taxon>
        <taxon>Papilionoideae</taxon>
        <taxon>50 kb inversion clade</taxon>
        <taxon>NPAAA clade</taxon>
        <taxon>indigoferoid/millettioid clade</taxon>
        <taxon>Abreae</taxon>
        <taxon>Abrus</taxon>
    </lineage>
</organism>
<dbReference type="OrthoDB" id="1592968at2759"/>
<sequence length="104" mass="12490">MSQSRFHRKFQLQELEEIRLEAYENSRMYKEKTKLIHDKMLLRKEFSIGQKMLLYNSRLKLFSEILELGTDKVFTVNGHRLKPFHEDTPLETIEEVRLLAATYA</sequence>
<keyword evidence="1" id="KW-1185">Reference proteome</keyword>
<dbReference type="AlphaFoldDB" id="A0A8B8LKN1"/>
<gene>
    <name evidence="2" type="primary">LOC113866135</name>
</gene>
<name>A0A8B8LKN1_ABRPR</name>
<accession>A0A8B8LKN1</accession>
<reference evidence="1" key="1">
    <citation type="journal article" date="2019" name="Toxins">
        <title>Detection of Abrin-Like and Prepropulchellin-Like Toxin Genes and Transcripts Using Whole Genome Sequencing and Full-Length Transcript Sequencing of Abrus precatorius.</title>
        <authorList>
            <person name="Hovde B.T."/>
            <person name="Daligault H.E."/>
            <person name="Hanschen E.R."/>
            <person name="Kunde Y.A."/>
            <person name="Johnson M.B."/>
            <person name="Starkenburg S.R."/>
            <person name="Johnson S.L."/>
        </authorList>
    </citation>
    <scope>NUCLEOTIDE SEQUENCE [LARGE SCALE GENOMIC DNA]</scope>
</reference>
<protein>
    <submittedName>
        <fullName evidence="2">Uncharacterized protein LOC113866135</fullName>
    </submittedName>
</protein>